<dbReference type="EMBL" id="JBGNUJ010000008">
    <property type="protein sequence ID" value="KAL3956445.1"/>
    <property type="molecule type" value="Genomic_DNA"/>
</dbReference>
<proteinExistence type="predicted"/>
<reference evidence="1" key="1">
    <citation type="submission" date="2024-12" db="EMBL/GenBank/DDBJ databases">
        <title>Comparative genomics and development of molecular markers within Purpureocillium lilacinum and among Purpureocillium species.</title>
        <authorList>
            <person name="Yeh Z.-Y."/>
            <person name="Ni N.-T."/>
            <person name="Lo P.-H."/>
            <person name="Mushyakhwo K."/>
            <person name="Lin C.-F."/>
            <person name="Nai Y.-S."/>
        </authorList>
    </citation>
    <scope>NUCLEOTIDE SEQUENCE</scope>
    <source>
        <strain evidence="1">NCHU-NPUST-175</strain>
    </source>
</reference>
<comment type="caution">
    <text evidence="1">The sequence shown here is derived from an EMBL/GenBank/DDBJ whole genome shotgun (WGS) entry which is preliminary data.</text>
</comment>
<sequence length="74" mass="8127">MSLFNITEHTIQASHIRDFPRATASSQDEALLLAVKQYVPKDNPKPQRGDLTVIGAHANGFPKVRDNTLLALTS</sequence>
<gene>
    <name evidence="1" type="ORF">ACCO45_009291</name>
</gene>
<accession>A0ACC4DJA2</accession>
<protein>
    <submittedName>
        <fullName evidence="1">Uncharacterized protein</fullName>
    </submittedName>
</protein>
<keyword evidence="2" id="KW-1185">Reference proteome</keyword>
<evidence type="ECO:0000313" key="1">
    <source>
        <dbReference type="EMBL" id="KAL3956445.1"/>
    </source>
</evidence>
<evidence type="ECO:0000313" key="2">
    <source>
        <dbReference type="Proteomes" id="UP001638806"/>
    </source>
</evidence>
<dbReference type="Proteomes" id="UP001638806">
    <property type="component" value="Unassembled WGS sequence"/>
</dbReference>
<organism evidence="1 2">
    <name type="scientific">Purpureocillium lilacinum</name>
    <name type="common">Paecilomyces lilacinus</name>
    <dbReference type="NCBI Taxonomy" id="33203"/>
    <lineage>
        <taxon>Eukaryota</taxon>
        <taxon>Fungi</taxon>
        <taxon>Dikarya</taxon>
        <taxon>Ascomycota</taxon>
        <taxon>Pezizomycotina</taxon>
        <taxon>Sordariomycetes</taxon>
        <taxon>Hypocreomycetidae</taxon>
        <taxon>Hypocreales</taxon>
        <taxon>Ophiocordycipitaceae</taxon>
        <taxon>Purpureocillium</taxon>
    </lineage>
</organism>
<name>A0ACC4DJA2_PURLI</name>